<dbReference type="AlphaFoldDB" id="A0A0L9UM93"/>
<evidence type="ECO:0000313" key="1">
    <source>
        <dbReference type="EMBL" id="KAG2371823.1"/>
    </source>
</evidence>
<reference evidence="2" key="2">
    <citation type="submission" date="2015-02" db="EMBL/GenBank/DDBJ databases">
        <authorList>
            <person name="Chooi Y.-H."/>
        </authorList>
    </citation>
    <scope>NUCLEOTIDE SEQUENCE</scope>
    <source>
        <tissue evidence="2">Seedling</tissue>
    </source>
</reference>
<reference evidence="3" key="1">
    <citation type="journal article" date="2015" name="Proc. Natl. Acad. Sci. U.S.A.">
        <title>Genome sequencing of adzuki bean (Vigna angularis) provides insight into high starch and low fat accumulation and domestication.</title>
        <authorList>
            <person name="Yang K."/>
            <person name="Tian Z."/>
            <person name="Chen C."/>
            <person name="Luo L."/>
            <person name="Zhao B."/>
            <person name="Wang Z."/>
            <person name="Yu L."/>
            <person name="Li Y."/>
            <person name="Sun Y."/>
            <person name="Li W."/>
            <person name="Chen Y."/>
            <person name="Li Y."/>
            <person name="Zhang Y."/>
            <person name="Ai D."/>
            <person name="Zhao J."/>
            <person name="Shang C."/>
            <person name="Ma Y."/>
            <person name="Wu B."/>
            <person name="Wang M."/>
            <person name="Gao L."/>
            <person name="Sun D."/>
            <person name="Zhang P."/>
            <person name="Guo F."/>
            <person name="Wang W."/>
            <person name="Li Y."/>
            <person name="Wang J."/>
            <person name="Varshney R.K."/>
            <person name="Wang J."/>
            <person name="Ling H.Q."/>
            <person name="Wan P."/>
        </authorList>
    </citation>
    <scope>NUCLEOTIDE SEQUENCE</scope>
    <source>
        <strain evidence="3">cv. Jingnong 6</strain>
    </source>
</reference>
<accession>A0A0L9UM93</accession>
<dbReference type="EMBL" id="CM003375">
    <property type="protein sequence ID" value="KOM43831.1"/>
    <property type="molecule type" value="Genomic_DNA"/>
</dbReference>
<evidence type="ECO:0000313" key="4">
    <source>
        <dbReference type="Proteomes" id="UP000743370"/>
    </source>
</evidence>
<dbReference type="EMBL" id="JABFOF010000011">
    <property type="protein sequence ID" value="KAG2371823.1"/>
    <property type="molecule type" value="Genomic_DNA"/>
</dbReference>
<protein>
    <submittedName>
        <fullName evidence="2">Uncharacterized protein</fullName>
    </submittedName>
</protein>
<organism evidence="2 3">
    <name type="scientific">Phaseolus angularis</name>
    <name type="common">Azuki bean</name>
    <name type="synonym">Vigna angularis</name>
    <dbReference type="NCBI Taxonomy" id="3914"/>
    <lineage>
        <taxon>Eukaryota</taxon>
        <taxon>Viridiplantae</taxon>
        <taxon>Streptophyta</taxon>
        <taxon>Embryophyta</taxon>
        <taxon>Tracheophyta</taxon>
        <taxon>Spermatophyta</taxon>
        <taxon>Magnoliopsida</taxon>
        <taxon>eudicotyledons</taxon>
        <taxon>Gunneridae</taxon>
        <taxon>Pentapetalae</taxon>
        <taxon>rosids</taxon>
        <taxon>fabids</taxon>
        <taxon>Fabales</taxon>
        <taxon>Fabaceae</taxon>
        <taxon>Papilionoideae</taxon>
        <taxon>50 kb inversion clade</taxon>
        <taxon>NPAAA clade</taxon>
        <taxon>indigoferoid/millettioid clade</taxon>
        <taxon>Phaseoleae</taxon>
        <taxon>Vigna</taxon>
    </lineage>
</organism>
<name>A0A0L9UM93_PHAAN</name>
<evidence type="ECO:0000313" key="3">
    <source>
        <dbReference type="Proteomes" id="UP000053144"/>
    </source>
</evidence>
<sequence>MARRRIWNTIRRGCSRGLVELESLHMSSSSVVTVLMVNLDNGVSESRAKEIKWRRMESLEKSISPMPHSLLLLNSIGTEDQPLESNTASVLLLHIRGIEY</sequence>
<dbReference type="Proteomes" id="UP000053144">
    <property type="component" value="Chromosome 5"/>
</dbReference>
<dbReference type="Gramene" id="KOM43831">
    <property type="protein sequence ID" value="KOM43831"/>
    <property type="gene ID" value="LR48_Vigan05g143600"/>
</dbReference>
<gene>
    <name evidence="1" type="ORF">HKW66_Vig0239440</name>
    <name evidence="2" type="ORF">LR48_Vigan05g143600</name>
</gene>
<evidence type="ECO:0000313" key="2">
    <source>
        <dbReference type="EMBL" id="KOM43831.1"/>
    </source>
</evidence>
<dbReference type="Proteomes" id="UP000743370">
    <property type="component" value="Unassembled WGS sequence"/>
</dbReference>
<reference evidence="1 4" key="3">
    <citation type="submission" date="2020-05" db="EMBL/GenBank/DDBJ databases">
        <title>Vigna angularis (adzuki bean) Var. LongXiaoDou No. 4 denovo assembly.</title>
        <authorList>
            <person name="Xiang H."/>
        </authorList>
    </citation>
    <scope>NUCLEOTIDE SEQUENCE [LARGE SCALE GENOMIC DNA]</scope>
    <source>
        <tissue evidence="1">Leaf</tissue>
    </source>
</reference>
<proteinExistence type="predicted"/>